<dbReference type="Proteomes" id="UP001390339">
    <property type="component" value="Unassembled WGS sequence"/>
</dbReference>
<evidence type="ECO:0000256" key="2">
    <source>
        <dbReference type="SAM" id="Phobius"/>
    </source>
</evidence>
<dbReference type="PANTHER" id="PTHR31495">
    <property type="entry name" value="PEROXYGENASE 3-RELATED"/>
    <property type="match status" value="1"/>
</dbReference>
<comment type="caution">
    <text evidence="3">The sequence shown here is derived from an EMBL/GenBank/DDBJ whole genome shotgun (WGS) entry which is preliminary data.</text>
</comment>
<evidence type="ECO:0000256" key="1">
    <source>
        <dbReference type="ARBA" id="ARBA00006765"/>
    </source>
</evidence>
<evidence type="ECO:0000313" key="3">
    <source>
        <dbReference type="EMBL" id="KAK8868264.1"/>
    </source>
</evidence>
<dbReference type="InterPro" id="IPR007736">
    <property type="entry name" value="Caleosin-related"/>
</dbReference>
<protein>
    <submittedName>
        <fullName evidence="3">Caleosin related protein-domain-containing protein</fullName>
    </submittedName>
</protein>
<dbReference type="PANTHER" id="PTHR31495:SF0">
    <property type="entry name" value="BINDING PROTEIN CALEOSIN, PUTATIVE (AFU_ORTHOLOGUE AFUA_5G13750)-RELATED"/>
    <property type="match status" value="1"/>
</dbReference>
<accession>A0ABR2ITU7</accession>
<name>A0ABR2ITU7_9PEZI</name>
<sequence length="270" mass="30528">MNNTMETYADAAKLDPLEAELQPAKQPKHALTNGVTPKIVTSIPEVPATVQRNPFIQPGKDERLPHMGVARANIAATYEKPSGTTEGGWAENHRDQTVLQQHLEFFDPDHDGIIWPTDTFRGFRAVGFNLFMSLLSVLIIHGFFSYPTTGSVLPDVFFRIYLARIHKDKHGSDTTTYDNEGRFVPQNFENIFAKYAEGRDYLTKWDIVNVLKGQRVILDPIGWGGALFEWLATYLMLAENGKVAKEDIRRLYDGSIFQAVADRRAKKNKD</sequence>
<organism evidence="3 4">
    <name type="scientific">Apiospora arundinis</name>
    <dbReference type="NCBI Taxonomy" id="335852"/>
    <lineage>
        <taxon>Eukaryota</taxon>
        <taxon>Fungi</taxon>
        <taxon>Dikarya</taxon>
        <taxon>Ascomycota</taxon>
        <taxon>Pezizomycotina</taxon>
        <taxon>Sordariomycetes</taxon>
        <taxon>Xylariomycetidae</taxon>
        <taxon>Amphisphaeriales</taxon>
        <taxon>Apiosporaceae</taxon>
        <taxon>Apiospora</taxon>
    </lineage>
</organism>
<reference evidence="3 4" key="1">
    <citation type="journal article" date="2024" name="IMA Fungus">
        <title>Apiospora arundinis, a panoply of carbohydrate-active enzymes and secondary metabolites.</title>
        <authorList>
            <person name="Sorensen T."/>
            <person name="Petersen C."/>
            <person name="Muurmann A.T."/>
            <person name="Christiansen J.V."/>
            <person name="Brundto M.L."/>
            <person name="Overgaard C.K."/>
            <person name="Boysen A.T."/>
            <person name="Wollenberg R.D."/>
            <person name="Larsen T.O."/>
            <person name="Sorensen J.L."/>
            <person name="Nielsen K.L."/>
            <person name="Sondergaard T.E."/>
        </authorList>
    </citation>
    <scope>NUCLEOTIDE SEQUENCE [LARGE SCALE GENOMIC DNA]</scope>
    <source>
        <strain evidence="3 4">AAU 773</strain>
    </source>
</reference>
<dbReference type="EMBL" id="JAPCWZ010000004">
    <property type="protein sequence ID" value="KAK8868264.1"/>
    <property type="molecule type" value="Genomic_DNA"/>
</dbReference>
<evidence type="ECO:0000313" key="4">
    <source>
        <dbReference type="Proteomes" id="UP001390339"/>
    </source>
</evidence>
<feature type="transmembrane region" description="Helical" evidence="2">
    <location>
        <begin position="126"/>
        <end position="144"/>
    </location>
</feature>
<keyword evidence="4" id="KW-1185">Reference proteome</keyword>
<gene>
    <name evidence="3" type="ORF">PGQ11_006842</name>
</gene>
<keyword evidence="2" id="KW-0472">Membrane</keyword>
<keyword evidence="2" id="KW-1133">Transmembrane helix</keyword>
<keyword evidence="2" id="KW-0812">Transmembrane</keyword>
<comment type="similarity">
    <text evidence="1">Belongs to the caleosin family.</text>
</comment>
<dbReference type="Pfam" id="PF05042">
    <property type="entry name" value="Caleosin"/>
    <property type="match status" value="1"/>
</dbReference>
<proteinExistence type="inferred from homology"/>